<dbReference type="Pfam" id="PF14226">
    <property type="entry name" value="DIOX_N"/>
    <property type="match status" value="1"/>
</dbReference>
<evidence type="ECO:0000313" key="7">
    <source>
        <dbReference type="Proteomes" id="UP000824596"/>
    </source>
</evidence>
<keyword evidence="1" id="KW-0479">Metal-binding</keyword>
<dbReference type="Gene3D" id="2.60.120.330">
    <property type="entry name" value="B-lactam Antibiotic, Isopenicillin N Synthase, Chain"/>
    <property type="match status" value="1"/>
</dbReference>
<keyword evidence="2" id="KW-0560">Oxidoreductase</keyword>
<dbReference type="GO" id="GO:0016491">
    <property type="term" value="F:oxidoreductase activity"/>
    <property type="evidence" value="ECO:0007669"/>
    <property type="project" value="UniProtKB-KW"/>
</dbReference>
<feature type="domain" description="Non-haem dioxygenase N-terminal" evidence="5">
    <location>
        <begin position="15"/>
        <end position="96"/>
    </location>
</feature>
<evidence type="ECO:0000256" key="3">
    <source>
        <dbReference type="ARBA" id="ARBA00023004"/>
    </source>
</evidence>
<keyword evidence="7" id="KW-1185">Reference proteome</keyword>
<dbReference type="InterPro" id="IPR026992">
    <property type="entry name" value="DIOX_N"/>
</dbReference>
<organism evidence="6 7">
    <name type="scientific">Hirsutella rhossiliensis</name>
    <dbReference type="NCBI Taxonomy" id="111463"/>
    <lineage>
        <taxon>Eukaryota</taxon>
        <taxon>Fungi</taxon>
        <taxon>Dikarya</taxon>
        <taxon>Ascomycota</taxon>
        <taxon>Pezizomycotina</taxon>
        <taxon>Sordariomycetes</taxon>
        <taxon>Hypocreomycetidae</taxon>
        <taxon>Hypocreales</taxon>
        <taxon>Ophiocordycipitaceae</taxon>
        <taxon>Hirsutella</taxon>
    </lineage>
</organism>
<dbReference type="Proteomes" id="UP000824596">
    <property type="component" value="Unassembled WGS sequence"/>
</dbReference>
<evidence type="ECO:0000313" key="6">
    <source>
        <dbReference type="EMBL" id="KAH0961436.1"/>
    </source>
</evidence>
<dbReference type="GeneID" id="68356643"/>
<dbReference type="PANTHER" id="PTHR10209">
    <property type="entry name" value="OXIDOREDUCTASE, 2OG-FE II OXYGENASE FAMILY PROTEIN"/>
    <property type="match status" value="1"/>
</dbReference>
<dbReference type="AlphaFoldDB" id="A0A9P8MWC8"/>
<evidence type="ECO:0000259" key="5">
    <source>
        <dbReference type="Pfam" id="PF14226"/>
    </source>
</evidence>
<dbReference type="RefSeq" id="XP_044718949.1">
    <property type="nucleotide sequence ID" value="XM_044865985.1"/>
</dbReference>
<sequence length="225" mass="25236">MAQIHLPDTSTVANLDIARLAAKDASEVARLLEATQNPGFFYLDFRNEPTMNHVAQQARGVYTVTEEYFDQPTEVKMKDVREGQPASSDRGYKSCETDESFEMSTDEMRRGTLTFPALMEEQAQLVNNFHSGCHDAAHVLLARLADALSLPLQEKHRSDQSSESGLKLIAEPTVPLATNVLENKHRDSGTLTMLFYDRWGVQVCLSGEDEEERQQKWVFVQVAAA</sequence>
<evidence type="ECO:0000256" key="2">
    <source>
        <dbReference type="ARBA" id="ARBA00023002"/>
    </source>
</evidence>
<evidence type="ECO:0000256" key="1">
    <source>
        <dbReference type="ARBA" id="ARBA00022723"/>
    </source>
</evidence>
<protein>
    <recommendedName>
        <fullName evidence="5">Non-haem dioxygenase N-terminal domain-containing protein</fullName>
    </recommendedName>
</protein>
<keyword evidence="3" id="KW-0408">Iron</keyword>
<accession>A0A9P8MWC8</accession>
<comment type="caution">
    <text evidence="6">The sequence shown here is derived from an EMBL/GenBank/DDBJ whole genome shotgun (WGS) entry which is preliminary data.</text>
</comment>
<dbReference type="OrthoDB" id="288590at2759"/>
<feature type="region of interest" description="Disordered" evidence="4">
    <location>
        <begin position="78"/>
        <end position="105"/>
    </location>
</feature>
<reference evidence="6" key="1">
    <citation type="submission" date="2021-09" db="EMBL/GenBank/DDBJ databases">
        <title>A high-quality genome of the endoparasitic fungus Hirsutella rhossiliensis with a comparison of Hirsutella genomes reveals transposable elements contributing to genome size variation.</title>
        <authorList>
            <person name="Lin R."/>
            <person name="Jiao Y."/>
            <person name="Sun X."/>
            <person name="Ling J."/>
            <person name="Xie B."/>
            <person name="Cheng X."/>
        </authorList>
    </citation>
    <scope>NUCLEOTIDE SEQUENCE</scope>
    <source>
        <strain evidence="6">HR02</strain>
    </source>
</reference>
<evidence type="ECO:0000256" key="4">
    <source>
        <dbReference type="SAM" id="MobiDB-lite"/>
    </source>
</evidence>
<dbReference type="EMBL" id="JAIZPD010000008">
    <property type="protein sequence ID" value="KAH0961436.1"/>
    <property type="molecule type" value="Genomic_DNA"/>
</dbReference>
<name>A0A9P8MWC8_9HYPO</name>
<dbReference type="InterPro" id="IPR027443">
    <property type="entry name" value="IPNS-like_sf"/>
</dbReference>
<proteinExistence type="predicted"/>
<dbReference type="SUPFAM" id="SSF51197">
    <property type="entry name" value="Clavaminate synthase-like"/>
    <property type="match status" value="1"/>
</dbReference>
<dbReference type="GO" id="GO:0046872">
    <property type="term" value="F:metal ion binding"/>
    <property type="evidence" value="ECO:0007669"/>
    <property type="project" value="UniProtKB-KW"/>
</dbReference>
<gene>
    <name evidence="6" type="ORF">HRG_07514</name>
</gene>
<dbReference type="PANTHER" id="PTHR10209:SF881">
    <property type="entry name" value="FI07970P-RELATED"/>
    <property type="match status" value="1"/>
</dbReference>